<comment type="caution">
    <text evidence="7">The sequence shown here is derived from an EMBL/GenBank/DDBJ whole genome shotgun (WGS) entry which is preliminary data.</text>
</comment>
<comment type="similarity">
    <text evidence="2">Belongs to the nurim family.</text>
</comment>
<dbReference type="AlphaFoldDB" id="A0A1J5R7K3"/>
<evidence type="ECO:0000256" key="3">
    <source>
        <dbReference type="ARBA" id="ARBA00022692"/>
    </source>
</evidence>
<keyword evidence="3 6" id="KW-0812">Transmembrane</keyword>
<dbReference type="Gene3D" id="1.20.120.1630">
    <property type="match status" value="1"/>
</dbReference>
<evidence type="ECO:0000256" key="2">
    <source>
        <dbReference type="ARBA" id="ARBA00010631"/>
    </source>
</evidence>
<feature type="transmembrane region" description="Helical" evidence="6">
    <location>
        <begin position="45"/>
        <end position="66"/>
    </location>
</feature>
<dbReference type="PANTHER" id="PTHR31040:SF1">
    <property type="entry name" value="NURIM"/>
    <property type="match status" value="1"/>
</dbReference>
<dbReference type="GO" id="GO:0031965">
    <property type="term" value="C:nuclear membrane"/>
    <property type="evidence" value="ECO:0007669"/>
    <property type="project" value="TreeGrafter"/>
</dbReference>
<dbReference type="InterPro" id="IPR033580">
    <property type="entry name" value="Nurim-like"/>
</dbReference>
<dbReference type="EMBL" id="MLJW01000247">
    <property type="protein sequence ID" value="OIQ91857.1"/>
    <property type="molecule type" value="Genomic_DNA"/>
</dbReference>
<proteinExistence type="inferred from homology"/>
<gene>
    <name evidence="7" type="ORF">GALL_262280</name>
</gene>
<evidence type="ECO:0000313" key="7">
    <source>
        <dbReference type="EMBL" id="OIQ91857.1"/>
    </source>
</evidence>
<organism evidence="7">
    <name type="scientific">mine drainage metagenome</name>
    <dbReference type="NCBI Taxonomy" id="410659"/>
    <lineage>
        <taxon>unclassified sequences</taxon>
        <taxon>metagenomes</taxon>
        <taxon>ecological metagenomes</taxon>
    </lineage>
</organism>
<evidence type="ECO:0008006" key="8">
    <source>
        <dbReference type="Google" id="ProtNLM"/>
    </source>
</evidence>
<keyword evidence="4 6" id="KW-1133">Transmembrane helix</keyword>
<sequence length="229" mass="26742">MTESSWRDIVLLSFCWIAYFALHSALASLAVKRRVAADWPNLMPYYRLTFNVLASLLILPILWLTYHAPEPMLWRWQGIAAWLANGLALAALFGFWLSLKSYDMQEFLGLRQLQAQVRKVEDQEHFHLSPFHRFVRHPWYFFGLVLVWTRDMSATTLLSSVFITLYFIIGSRLEERKLLVYHGDTYRRYMQRVPGLIPLPWKYLATEEAEALLKQDQDAGIKGAGSPWS</sequence>
<dbReference type="PANTHER" id="PTHR31040">
    <property type="entry name" value="NURIM"/>
    <property type="match status" value="1"/>
</dbReference>
<feature type="transmembrane region" description="Helical" evidence="6">
    <location>
        <begin position="78"/>
        <end position="99"/>
    </location>
</feature>
<feature type="transmembrane region" description="Helical" evidence="6">
    <location>
        <begin position="139"/>
        <end position="169"/>
    </location>
</feature>
<evidence type="ECO:0000256" key="6">
    <source>
        <dbReference type="SAM" id="Phobius"/>
    </source>
</evidence>
<accession>A0A1J5R7K3</accession>
<evidence type="ECO:0000256" key="4">
    <source>
        <dbReference type="ARBA" id="ARBA00022989"/>
    </source>
</evidence>
<evidence type="ECO:0000256" key="5">
    <source>
        <dbReference type="ARBA" id="ARBA00023136"/>
    </source>
</evidence>
<evidence type="ECO:0000256" key="1">
    <source>
        <dbReference type="ARBA" id="ARBA00004141"/>
    </source>
</evidence>
<comment type="subcellular location">
    <subcellularLocation>
        <location evidence="1">Membrane</location>
        <topology evidence="1">Multi-pass membrane protein</topology>
    </subcellularLocation>
</comment>
<protein>
    <recommendedName>
        <fullName evidence="8">Methanethiol S-methyltransferase</fullName>
    </recommendedName>
</protein>
<keyword evidence="5 6" id="KW-0472">Membrane</keyword>
<name>A0A1J5R7K3_9ZZZZ</name>
<reference evidence="7" key="1">
    <citation type="submission" date="2016-10" db="EMBL/GenBank/DDBJ databases">
        <title>Sequence of Gallionella enrichment culture.</title>
        <authorList>
            <person name="Poehlein A."/>
            <person name="Muehling M."/>
            <person name="Daniel R."/>
        </authorList>
    </citation>
    <scope>NUCLEOTIDE SEQUENCE</scope>
</reference>